<comment type="similarity">
    <text evidence="7">Belongs to the DVL/RTFL small polypeptides family.</text>
</comment>
<keyword evidence="6" id="KW-0472">Membrane</keyword>
<dbReference type="GO" id="GO:0005886">
    <property type="term" value="C:plasma membrane"/>
    <property type="evidence" value="ECO:0007669"/>
    <property type="project" value="UniProtKB-SubCell"/>
</dbReference>
<evidence type="ECO:0000256" key="4">
    <source>
        <dbReference type="ARBA" id="ARBA00022692"/>
    </source>
</evidence>
<gene>
    <name evidence="8" type="ORF">HRI_003148700</name>
</gene>
<dbReference type="EMBL" id="BSYR01000026">
    <property type="protein sequence ID" value="GMI94794.1"/>
    <property type="molecule type" value="Genomic_DNA"/>
</dbReference>
<reference evidence="8" key="1">
    <citation type="submission" date="2023-05" db="EMBL/GenBank/DDBJ databases">
        <title>Genome and transcriptome analyses reveal genes involved in the formation of fine ridges on petal epidermal cells in Hibiscus trionum.</title>
        <authorList>
            <person name="Koshimizu S."/>
            <person name="Masuda S."/>
            <person name="Ishii T."/>
            <person name="Shirasu K."/>
            <person name="Hoshino A."/>
            <person name="Arita M."/>
        </authorList>
    </citation>
    <scope>NUCLEOTIDE SEQUENCE</scope>
    <source>
        <strain evidence="8">Hamamatsu line</strain>
    </source>
</reference>
<evidence type="ECO:0000256" key="7">
    <source>
        <dbReference type="ARBA" id="ARBA00024340"/>
    </source>
</evidence>
<dbReference type="InterPro" id="IPR012552">
    <property type="entry name" value="DVL"/>
</dbReference>
<dbReference type="OrthoDB" id="1693826at2759"/>
<evidence type="ECO:0000313" key="9">
    <source>
        <dbReference type="Proteomes" id="UP001165190"/>
    </source>
</evidence>
<keyword evidence="2" id="KW-0217">Developmental protein</keyword>
<dbReference type="Pfam" id="PF08137">
    <property type="entry name" value="DVL"/>
    <property type="match status" value="1"/>
</dbReference>
<keyword evidence="4" id="KW-0812">Transmembrane</keyword>
<dbReference type="Proteomes" id="UP001165190">
    <property type="component" value="Unassembled WGS sequence"/>
</dbReference>
<dbReference type="AlphaFoldDB" id="A0A9W7IEW9"/>
<dbReference type="GO" id="GO:0008285">
    <property type="term" value="P:negative regulation of cell population proliferation"/>
    <property type="evidence" value="ECO:0007669"/>
    <property type="project" value="InterPro"/>
</dbReference>
<accession>A0A9W7IEW9</accession>
<evidence type="ECO:0000256" key="5">
    <source>
        <dbReference type="ARBA" id="ARBA00022989"/>
    </source>
</evidence>
<keyword evidence="5" id="KW-1133">Transmembrane helix</keyword>
<evidence type="ECO:0000256" key="6">
    <source>
        <dbReference type="ARBA" id="ARBA00023136"/>
    </source>
</evidence>
<dbReference type="GO" id="GO:0048367">
    <property type="term" value="P:shoot system development"/>
    <property type="evidence" value="ECO:0007669"/>
    <property type="project" value="UniProtKB-ARBA"/>
</dbReference>
<organism evidence="8 9">
    <name type="scientific">Hibiscus trionum</name>
    <name type="common">Flower of an hour</name>
    <dbReference type="NCBI Taxonomy" id="183268"/>
    <lineage>
        <taxon>Eukaryota</taxon>
        <taxon>Viridiplantae</taxon>
        <taxon>Streptophyta</taxon>
        <taxon>Embryophyta</taxon>
        <taxon>Tracheophyta</taxon>
        <taxon>Spermatophyta</taxon>
        <taxon>Magnoliopsida</taxon>
        <taxon>eudicotyledons</taxon>
        <taxon>Gunneridae</taxon>
        <taxon>Pentapetalae</taxon>
        <taxon>rosids</taxon>
        <taxon>malvids</taxon>
        <taxon>Malvales</taxon>
        <taxon>Malvaceae</taxon>
        <taxon>Malvoideae</taxon>
        <taxon>Hibiscus</taxon>
    </lineage>
</organism>
<dbReference type="PANTHER" id="PTHR33102">
    <property type="entry name" value="DVL19-RELATED-RELATED"/>
    <property type="match status" value="1"/>
</dbReference>
<evidence type="ECO:0000256" key="3">
    <source>
        <dbReference type="ARBA" id="ARBA00022475"/>
    </source>
</evidence>
<dbReference type="InterPro" id="IPR051525">
    <property type="entry name" value="DVL_RTFL_regulatory"/>
</dbReference>
<keyword evidence="9" id="KW-1185">Reference proteome</keyword>
<proteinExistence type="inferred from homology"/>
<sequence>MVGIPKSVSAMSVSATSFLVSSSRRSQKPSFRRRCLSTAKQQKTRFYILRRCVSMLLCWHLHSISD</sequence>
<comment type="caution">
    <text evidence="8">The sequence shown here is derived from an EMBL/GenBank/DDBJ whole genome shotgun (WGS) entry which is preliminary data.</text>
</comment>
<evidence type="ECO:0000313" key="8">
    <source>
        <dbReference type="EMBL" id="GMI94794.1"/>
    </source>
</evidence>
<keyword evidence="3" id="KW-1003">Cell membrane</keyword>
<name>A0A9W7IEW9_HIBTR</name>
<evidence type="ECO:0000256" key="1">
    <source>
        <dbReference type="ARBA" id="ARBA00004162"/>
    </source>
</evidence>
<evidence type="ECO:0000256" key="2">
    <source>
        <dbReference type="ARBA" id="ARBA00022473"/>
    </source>
</evidence>
<comment type="subcellular location">
    <subcellularLocation>
        <location evidence="1">Cell membrane</location>
        <topology evidence="1">Single-pass membrane protein</topology>
    </subcellularLocation>
</comment>
<protein>
    <submittedName>
        <fullName evidence="8">Uncharacterized protein</fullName>
    </submittedName>
</protein>